<feature type="compositionally biased region" description="Acidic residues" evidence="2">
    <location>
        <begin position="753"/>
        <end position="764"/>
    </location>
</feature>
<feature type="compositionally biased region" description="Polar residues" evidence="2">
    <location>
        <begin position="516"/>
        <end position="546"/>
    </location>
</feature>
<feature type="compositionally biased region" description="Basic residues" evidence="2">
    <location>
        <begin position="5070"/>
        <end position="5082"/>
    </location>
</feature>
<evidence type="ECO:0000313" key="4">
    <source>
        <dbReference type="Proteomes" id="UP000038010"/>
    </source>
</evidence>
<feature type="region of interest" description="Disordered" evidence="2">
    <location>
        <begin position="359"/>
        <end position="399"/>
    </location>
</feature>
<feature type="compositionally biased region" description="Basic and acidic residues" evidence="2">
    <location>
        <begin position="2388"/>
        <end position="2402"/>
    </location>
</feature>
<feature type="region of interest" description="Disordered" evidence="2">
    <location>
        <begin position="5549"/>
        <end position="5569"/>
    </location>
</feature>
<name>A0A0N1P113_9EURO</name>
<feature type="compositionally biased region" description="Basic residues" evidence="2">
    <location>
        <begin position="3137"/>
        <end position="3148"/>
    </location>
</feature>
<feature type="compositionally biased region" description="Basic residues" evidence="2">
    <location>
        <begin position="2666"/>
        <end position="2676"/>
    </location>
</feature>
<feature type="region of interest" description="Disordered" evidence="2">
    <location>
        <begin position="4773"/>
        <end position="5459"/>
    </location>
</feature>
<dbReference type="EMBL" id="LFJN01000009">
    <property type="protein sequence ID" value="KPI41412.1"/>
    <property type="molecule type" value="Genomic_DNA"/>
</dbReference>
<feature type="compositionally biased region" description="Polar residues" evidence="2">
    <location>
        <begin position="2403"/>
        <end position="2412"/>
    </location>
</feature>
<feature type="compositionally biased region" description="Low complexity" evidence="2">
    <location>
        <begin position="246"/>
        <end position="263"/>
    </location>
</feature>
<feature type="compositionally biased region" description="Basic and acidic residues" evidence="2">
    <location>
        <begin position="1737"/>
        <end position="1760"/>
    </location>
</feature>
<feature type="region of interest" description="Disordered" evidence="2">
    <location>
        <begin position="711"/>
        <end position="1103"/>
    </location>
</feature>
<feature type="compositionally biased region" description="Basic residues" evidence="2">
    <location>
        <begin position="4797"/>
        <end position="4808"/>
    </location>
</feature>
<feature type="compositionally biased region" description="Polar residues" evidence="2">
    <location>
        <begin position="4742"/>
        <end position="4755"/>
    </location>
</feature>
<feature type="compositionally biased region" description="Basic residues" evidence="2">
    <location>
        <begin position="2449"/>
        <end position="2459"/>
    </location>
</feature>
<feature type="compositionally biased region" description="Basic and acidic residues" evidence="2">
    <location>
        <begin position="2342"/>
        <end position="2351"/>
    </location>
</feature>
<feature type="compositionally biased region" description="Polar residues" evidence="2">
    <location>
        <begin position="1909"/>
        <end position="1918"/>
    </location>
</feature>
<feature type="compositionally biased region" description="Low complexity" evidence="2">
    <location>
        <begin position="874"/>
        <end position="885"/>
    </location>
</feature>
<feature type="compositionally biased region" description="Basic residues" evidence="2">
    <location>
        <begin position="4924"/>
        <end position="4936"/>
    </location>
</feature>
<feature type="compositionally biased region" description="Polar residues" evidence="2">
    <location>
        <begin position="2926"/>
        <end position="2947"/>
    </location>
</feature>
<feature type="compositionally biased region" description="Basic and acidic residues" evidence="2">
    <location>
        <begin position="2105"/>
        <end position="2115"/>
    </location>
</feature>
<feature type="compositionally biased region" description="Polar residues" evidence="2">
    <location>
        <begin position="6021"/>
        <end position="6042"/>
    </location>
</feature>
<feature type="compositionally biased region" description="Basic residues" evidence="2">
    <location>
        <begin position="2524"/>
        <end position="2533"/>
    </location>
</feature>
<feature type="region of interest" description="Disordered" evidence="2">
    <location>
        <begin position="6014"/>
        <end position="6042"/>
    </location>
</feature>
<feature type="compositionally biased region" description="Low complexity" evidence="2">
    <location>
        <begin position="3116"/>
        <end position="3127"/>
    </location>
</feature>
<feature type="compositionally biased region" description="Basic and acidic residues" evidence="2">
    <location>
        <begin position="46"/>
        <end position="56"/>
    </location>
</feature>
<feature type="compositionally biased region" description="Low complexity" evidence="2">
    <location>
        <begin position="1024"/>
        <end position="1043"/>
    </location>
</feature>
<feature type="compositionally biased region" description="Polar residues" evidence="2">
    <location>
        <begin position="80"/>
        <end position="96"/>
    </location>
</feature>
<feature type="compositionally biased region" description="Basic and acidic residues" evidence="2">
    <location>
        <begin position="1920"/>
        <end position="1947"/>
    </location>
</feature>
<feature type="compositionally biased region" description="Low complexity" evidence="2">
    <location>
        <begin position="659"/>
        <end position="671"/>
    </location>
</feature>
<feature type="compositionally biased region" description="Polar residues" evidence="2">
    <location>
        <begin position="2296"/>
        <end position="2307"/>
    </location>
</feature>
<feature type="compositionally biased region" description="Basic and acidic residues" evidence="2">
    <location>
        <begin position="954"/>
        <end position="982"/>
    </location>
</feature>
<feature type="compositionally biased region" description="Polar residues" evidence="2">
    <location>
        <begin position="381"/>
        <end position="393"/>
    </location>
</feature>
<feature type="compositionally biased region" description="Basic residues" evidence="2">
    <location>
        <begin position="3649"/>
        <end position="3660"/>
    </location>
</feature>
<feature type="compositionally biased region" description="Basic and acidic residues" evidence="2">
    <location>
        <begin position="1522"/>
        <end position="1541"/>
    </location>
</feature>
<feature type="compositionally biased region" description="Low complexity" evidence="2">
    <location>
        <begin position="1188"/>
        <end position="1203"/>
    </location>
</feature>
<dbReference type="STRING" id="1664694.A0A0N1P113"/>
<dbReference type="GeneID" id="28741680"/>
<dbReference type="OrthoDB" id="5365701at2759"/>
<feature type="compositionally biased region" description="Basic and acidic residues" evidence="2">
    <location>
        <begin position="2255"/>
        <end position="2265"/>
    </location>
</feature>
<keyword evidence="1" id="KW-0175">Coiled coil</keyword>
<feature type="compositionally biased region" description="Low complexity" evidence="2">
    <location>
        <begin position="3586"/>
        <end position="3600"/>
    </location>
</feature>
<dbReference type="PANTHER" id="PTHR40641">
    <property type="entry name" value="INVOLUCRIN REPEAT PROTEIN (AFU_ORTHOLOGUE AFUA_2G08060)"/>
    <property type="match status" value="1"/>
</dbReference>
<feature type="compositionally biased region" description="Basic and acidic residues" evidence="2">
    <location>
        <begin position="1983"/>
        <end position="2014"/>
    </location>
</feature>
<feature type="compositionally biased region" description="Basic and acidic residues" evidence="2">
    <location>
        <begin position="3617"/>
        <end position="3632"/>
    </location>
</feature>
<feature type="compositionally biased region" description="Basic and acidic residues" evidence="2">
    <location>
        <begin position="1466"/>
        <end position="1491"/>
    </location>
</feature>
<feature type="compositionally biased region" description="Basic and acidic residues" evidence="2">
    <location>
        <begin position="1045"/>
        <end position="1057"/>
    </location>
</feature>
<feature type="compositionally biased region" description="Basic and acidic residues" evidence="2">
    <location>
        <begin position="2783"/>
        <end position="2799"/>
    </location>
</feature>
<evidence type="ECO:0008006" key="5">
    <source>
        <dbReference type="Google" id="ProtNLM"/>
    </source>
</evidence>
<feature type="compositionally biased region" description="Low complexity" evidence="2">
    <location>
        <begin position="4691"/>
        <end position="4702"/>
    </location>
</feature>
<feature type="compositionally biased region" description="Low complexity" evidence="2">
    <location>
        <begin position="830"/>
        <end position="842"/>
    </location>
</feature>
<feature type="compositionally biased region" description="Low complexity" evidence="2">
    <location>
        <begin position="1649"/>
        <end position="1668"/>
    </location>
</feature>
<feature type="compositionally biased region" description="Polar residues" evidence="2">
    <location>
        <begin position="3979"/>
        <end position="3989"/>
    </location>
</feature>
<dbReference type="RefSeq" id="XP_018001375.1">
    <property type="nucleotide sequence ID" value="XM_018149800.1"/>
</dbReference>
<feature type="compositionally biased region" description="Polar residues" evidence="2">
    <location>
        <begin position="5508"/>
        <end position="5525"/>
    </location>
</feature>
<feature type="region of interest" description="Disordered" evidence="2">
    <location>
        <begin position="1"/>
        <end position="340"/>
    </location>
</feature>
<feature type="compositionally biased region" description="Basic and acidic residues" evidence="2">
    <location>
        <begin position="916"/>
        <end position="930"/>
    </location>
</feature>
<feature type="compositionally biased region" description="Basic residues" evidence="2">
    <location>
        <begin position="4401"/>
        <end position="4410"/>
    </location>
</feature>
<feature type="coiled-coil region" evidence="1">
    <location>
        <begin position="5685"/>
        <end position="5719"/>
    </location>
</feature>
<feature type="compositionally biased region" description="Basic and acidic residues" evidence="2">
    <location>
        <begin position="5228"/>
        <end position="5240"/>
    </location>
</feature>
<feature type="region of interest" description="Disordered" evidence="2">
    <location>
        <begin position="4624"/>
        <end position="4758"/>
    </location>
</feature>
<feature type="compositionally biased region" description="Basic and acidic residues" evidence="2">
    <location>
        <begin position="1710"/>
        <end position="1729"/>
    </location>
</feature>
<protein>
    <recommendedName>
        <fullName evidence="5">Involucrin repeat protein</fullName>
    </recommendedName>
</protein>
<accession>A0A0N1P113</accession>
<feature type="compositionally biased region" description="Basic residues" evidence="2">
    <location>
        <begin position="4495"/>
        <end position="4506"/>
    </location>
</feature>
<feature type="compositionally biased region" description="Polar residues" evidence="2">
    <location>
        <begin position="632"/>
        <end position="649"/>
    </location>
</feature>
<feature type="region of interest" description="Disordered" evidence="2">
    <location>
        <begin position="1251"/>
        <end position="1270"/>
    </location>
</feature>
<feature type="region of interest" description="Disordered" evidence="2">
    <location>
        <begin position="3036"/>
        <end position="3171"/>
    </location>
</feature>
<feature type="compositionally biased region" description="Basic and acidic residues" evidence="2">
    <location>
        <begin position="1401"/>
        <end position="1410"/>
    </location>
</feature>
<feature type="compositionally biased region" description="Basic and acidic residues" evidence="2">
    <location>
        <begin position="730"/>
        <end position="752"/>
    </location>
</feature>
<evidence type="ECO:0000256" key="2">
    <source>
        <dbReference type="SAM" id="MobiDB-lite"/>
    </source>
</evidence>
<feature type="compositionally biased region" description="Basic and acidic residues" evidence="2">
    <location>
        <begin position="1674"/>
        <end position="1688"/>
    </location>
</feature>
<feature type="compositionally biased region" description="Low complexity" evidence="2">
    <location>
        <begin position="60"/>
        <end position="70"/>
    </location>
</feature>
<feature type="compositionally biased region" description="Basic and acidic residues" evidence="2">
    <location>
        <begin position="141"/>
        <end position="162"/>
    </location>
</feature>
<feature type="compositionally biased region" description="Low complexity" evidence="2">
    <location>
        <begin position="893"/>
        <end position="915"/>
    </location>
</feature>
<feature type="compositionally biased region" description="Low complexity" evidence="2">
    <location>
        <begin position="1846"/>
        <end position="1855"/>
    </location>
</feature>
<feature type="compositionally biased region" description="Acidic residues" evidence="2">
    <location>
        <begin position="2826"/>
        <end position="2835"/>
    </location>
</feature>
<feature type="region of interest" description="Disordered" evidence="2">
    <location>
        <begin position="3300"/>
        <end position="4428"/>
    </location>
</feature>
<feature type="compositionally biased region" description="Polar residues" evidence="2">
    <location>
        <begin position="5043"/>
        <end position="5064"/>
    </location>
</feature>
<feature type="compositionally biased region" description="Basic and acidic residues" evidence="2">
    <location>
        <begin position="269"/>
        <end position="293"/>
    </location>
</feature>
<dbReference type="InterPro" id="IPR053268">
    <property type="entry name" value="Woronin_anchor"/>
</dbReference>
<feature type="compositionally biased region" description="Basic and acidic residues" evidence="2">
    <location>
        <begin position="989"/>
        <end position="1023"/>
    </location>
</feature>
<feature type="compositionally biased region" description="Polar residues" evidence="2">
    <location>
        <begin position="5352"/>
        <end position="5371"/>
    </location>
</feature>
<feature type="compositionally biased region" description="Basic and acidic residues" evidence="2">
    <location>
        <begin position="4164"/>
        <end position="4177"/>
    </location>
</feature>
<feature type="compositionally biased region" description="Basic residues" evidence="2">
    <location>
        <begin position="3565"/>
        <end position="3576"/>
    </location>
</feature>
<feature type="compositionally biased region" description="Basic and acidic residues" evidence="2">
    <location>
        <begin position="456"/>
        <end position="468"/>
    </location>
</feature>
<feature type="compositionally biased region" description="Low complexity" evidence="2">
    <location>
        <begin position="2742"/>
        <end position="2756"/>
    </location>
</feature>
<feature type="compositionally biased region" description="Basic residues" evidence="2">
    <location>
        <begin position="4094"/>
        <end position="4104"/>
    </location>
</feature>
<feature type="compositionally biased region" description="Basic residues" evidence="2">
    <location>
        <begin position="443"/>
        <end position="455"/>
    </location>
</feature>
<feature type="compositionally biased region" description="Basic and acidic residues" evidence="2">
    <location>
        <begin position="2359"/>
        <end position="2378"/>
    </location>
</feature>
<feature type="region of interest" description="Disordered" evidence="2">
    <location>
        <begin position="4470"/>
        <end position="4552"/>
    </location>
</feature>
<feature type="compositionally biased region" description="Polar residues" evidence="2">
    <location>
        <begin position="2883"/>
        <end position="2892"/>
    </location>
</feature>
<feature type="coiled-coil region" evidence="1">
    <location>
        <begin position="5569"/>
        <end position="5642"/>
    </location>
</feature>
<feature type="compositionally biased region" description="Basic and acidic residues" evidence="2">
    <location>
        <begin position="549"/>
        <end position="567"/>
    </location>
</feature>
<feature type="compositionally biased region" description="Basic residues" evidence="2">
    <location>
        <begin position="2233"/>
        <end position="2243"/>
    </location>
</feature>
<feature type="compositionally biased region" description="Basic and acidic residues" evidence="2">
    <location>
        <begin position="5029"/>
        <end position="5041"/>
    </location>
</feature>
<dbReference type="VEuPathDB" id="FungiDB:AB675_9281"/>
<feature type="compositionally biased region" description="Basic residues" evidence="2">
    <location>
        <begin position="2858"/>
        <end position="2871"/>
    </location>
</feature>
<feature type="compositionally biased region" description="Acidic residues" evidence="2">
    <location>
        <begin position="3889"/>
        <end position="3900"/>
    </location>
</feature>
<feature type="compositionally biased region" description="Basic and acidic residues" evidence="2">
    <location>
        <begin position="5393"/>
        <end position="5404"/>
    </location>
</feature>
<feature type="compositionally biased region" description="Acidic residues" evidence="2">
    <location>
        <begin position="2680"/>
        <end position="2689"/>
    </location>
</feature>
<evidence type="ECO:0000256" key="1">
    <source>
        <dbReference type="SAM" id="Coils"/>
    </source>
</evidence>
<sequence length="6066" mass="662620">MPKSSSSRSKRDSEGRADRRRDTDDGSSKRSRADSDAGTSSRRKSNPRDDDIHDGEFLPSSTSYSSTSRSPHPGVAAPSLASSYVSAQTTNNNNGTVRPAELIRNESMADTAEMRRERELRRERKAEKRSNRNGVVDGTDDLPRNVENDRDQERRNYSKETSRGYNNDEATLPDDRARGQEPARYTGTDRPPRGQASSYYGDDGQSVAYQPGVRPDAPSVVYSAEQAHLMEPTTKPNPPPEPSSMGQTGAAATYFGTGAYETTSTPSRSDNKTKSRSDKRNGRDSESRGDARARTGHAAEYFSGAPISAGQPYRTESPESFVGTSRPQGQQYGTGQTDYQSQGFANAAGFAGSAAAVYAAGKAHDRPQNHDSQPDPGFRLGQNQSAFPQMQDQYRQKRKGPLSKLANFFKDPEGVARFEQYSEAVGVCKYCFDPNSSPMDAPRKHHYHGRRNSSKRRYDAAGRVEKGYRYSSSSDDERKRKSGMGQVIAGGLAGVGAAKIGQALYDRKHDFDDTYSVKTGQPYSSHPANRSRVSFQEDVATSSRGLSLSKEEDRSKGRSSRRKDEKRRSRRRNSSSSSSSNGISKTAALGLGTAGIAAGLAASSRPRSRSPSKRKGYYSKRISPKHSYVDLNDTSAGTFGFNQFRSPSQNDKKGKRAKGFFNFSNSSGSSSDADLAFGQGTVRRKDSRRFKRKNSSEFNIGTAAALTAAGMALASESDSRGKGKSSRYADVYREKAQADGRNKIKLKDHETTTDADNDDGWYDTDGEHGVSSGEEGGLAYGRRASPAQSKDSVIEEGGWWPWSTPTKSSRGSRPRRAEQDTPSRINPMTAAAIGAGVADIAANTMAHRDQSRNHRDASQPMQEIEPIPASDFVPPSSSQPSRSASGQYISTRDQVPLQQPQPVVPLPLVAGALADGARDERRTAVQDYESRRRRRRDSSPAKMPSQSSRVGFDVPDKASRKPREDSRERTRQEKKERRRTVDFSELANDDEKRAAREAEIEAELQRLYDEDRRRAAEKKREKAITTAAAVAVGASVAAASAISKKPRESSSERERPTARKSSMKKTTRDAGEPQPAESQQERIARMAAQRVRSTSPAHSVEHESYSDYFVPKELAEQIQEHNLESAARNEHHDHDVVEIAPGGEHLGPFEKFNYAIFGTEPHHDPLDHPWAIPTLALVEPTPPVSRNTSRAASPAVRSPATSPVKDKDVPAAVDADVNADIGEPLERRGSKVKWGDHDTYVYEVITPEYERSSYMPESPEEARPSDAVRNAAAAAASAAAAAAMSKSVSKERKPSKLSRVQNLADGDGETGEKTSRNIPAVEEMSPQQREHLSKGGDFGDMPGTFDRSSTADDEEKERQQAAAREATLARIRGIAKNAMDSRRKPIDGQPADVAELTGRGSRSERRRSERAGTIQDTVQGDPPPATSDSHVPSAGVFDYLVDEDGQPLRPASALQYEGSGVSNRTPIEHERVRPRAHAESERDKTREEDGAFSKPKRASTFGEYASDEKQNSKGRSAYSSDPEDRERSRERSRDGDKRASKSDVGFGTTAAVAAGTAAASLAAIAAQASNASDKKTKRRSKREDDIIGDDDADSVISSPASRDDDKKSRRRSKRDSEIFDDDDRSVTSSTADSSSRKKSKDKKEEKRSSGIFGSIFGGSKSDTSTTSKKSSKSAKSDSKSAKDDDEGKQRKRRSKGEDSFDVEPAPYSRSVHEEDEKDDSSYRPSRDQSVDDGFVSADEHRAVASSQDHEEPSFLAERPEMPPQRPTDTPMATDKDGVSGPTVTTERDLQLETPPGDAETATQTPVSNRARPVAALRTSELGNVPGVASPTAVPISFRRPPPTSPATPRAFFSSPIPSPQSPLNTPRTRQGRPKSTEFRSTEFRPLFLVEKSRSEKTPIPEVEEDLPSLPSSRTTSARASFEDLRGAAEQQDHVGLESRRPKNEDRPRRHSASWWDDETTKRRQSPDYLDSRAATPVPINVQRKREEQQQREQRERRGRDRLADRPELKYEFHSPSELLQDPATLAETTGAEVPEEVPRVGSPLPSVASTEDFMSATEGPHSERSRSRSRSGSRGRRDTITAAGLGVGLGALGAYGASEWLAQREPGRNDEHVITEDNDMYGEDTHEARPGEIQPRTIAPEHEQMAQKRMPEGPGFDGVPSESVTADAQEDRIAPVPGKKSKKSKEKTTDNANSAGAEMKQDIAAEIPITVTEATPAEDFAEADEWNFPTTSKKGKKSKKSKKATPAPLDIATAEAKDEEGHRAIDDDDVPLTAVPSLTPDSQLAPHELDIDRSVGPTSPIDQQTPAPSDEPTTLDEFRDRDAFPFDTLPANETISANPENAADRTEESHLDLTPSLEETNKPHDTHGAFEEAFERAVRARGLSNASSREEAHNAFLPKHDNATQSSLTETSPALDEQSERVSGSPGAGSADHIEQAQPAWDDGFSTTKKSKKEKRKSKLRESVHFDDFVEASPAHDSGVLIPVDATAESIELDDTQSGLKSAAELIEAPVEANEEEWAPLSKKDKKKKKKQSRALDFSESAQPFEEPIASPFTATPDAVDQKSADLVDDHAATTEEMARRVDDNDAERAPAASDGDESKLDQDGAAQLESNGARLDASAADTIHDVQQTTNDPADHIAEIEPMETSTQASVGDEESAWAPQPSKKEKKRMKKQRRQAFDFDEPSDIVEEAPAHTALIDSGADVVADPDNEYGVPSMSKGKKSKKDKKRNDTSSTWSDSMYGAAVATAAVAGGTAAMAKTKDDDEVTQPEITENDALSGDIADDAKQHVDPSRDQRQDEFLTADIDAPEKASLTSTVPSAAIDSDVLNEESETVDENARPSNEPAIEPAEDEWAFPVKKSKKDKRRDKKRVPTFDEIAEPSAVSDTLTTIEQPTEAPLGDDPVVERSASPLDETMKSESAHLSAVNEGSTLQADPESSTMDNVSNPSIDHALVPSETPIEEAAEDFAWAPTKKSKKDKKKAKRQSNVDLSEEVAQPETEKSSPADGGTAPVVEDTPNSTLGVLVVDSNVTPAEAVEVEAAGDDAWAPTKKSKKDKKKIKRQSTVDWDAEPLESAETAPTSEEPGTVAADDTIVQPSNAGPEADPVEAPPDETSQMEEPVVEAAPIAEDFAWSQTSAKRSKKDKKKRKSVAFEDWTEDASTPSAADPPVDIPQEPLTEVLHESGAAEAASLLPEIQDEINARALTEGQAEMNKRGDEVVTQLQPPSVEEAENTEARMMETAQHDPVQQERTEQDEINTNALMEGQAEIEKQDNIVDVAPHAPSREELENVEADMIRTVQEDPNQPDIGQLDQSSAQLPKVVGAADRDIESAAAPAEDEEWALPATGKKEKKKKKRASTFDFTEEPIKTAPSEPTIDPAAATERNEPEMVEDVDWDIALSSKERKKQRKALELAGKWPPMKRRETLPDAATEKSGEDPIEEPAPEPEVTTENDVPKPLQDSALESVEMVEDTDWDLNLSSKEKKRKKKDLQSAGNWPPMKPKDVSSASADSAATPPAQVTEDNEMPIPAEATGEIVPLPEASTDPLMVETLDEQNPPDADDWALPLKKSKKDKKKAKRGSAIDDFNDSAPAASTTESTSHATDLAPEQAAEVPTTVEDTLDHDRPGEELTRDADPEQQVAEDEWNLPGSSKKSKKDKKKKRATTFDWDASAATPLPEAASDEHAPTAATEIELPLEGSVVPELPREDGELAANTIAPETSKGVLESTANLTTGPDGPLSSTGMDREVPESGADNFADAATTETILNAADSIDAPERPPTHLDERTAVANREDNVPDVSAHDAADRSIPAAIVSEALGREGSKDAMADDDRSLLPDKKSGPDQLAEATPSAIGEDEAIVSSKATELEPGPRLQELDVDDIGHAERPALNVDADTEEPEQEDDTWGFTTSKKSKRDKKKKKRTPTFDFDEPVEASVPHVEASAKNEALTESSVNRDVGLDSPLAGPMLEGDDGHSLEGPHSLPSATPAVQTADESAADKTVPSVVTEPEVEDDWGFPLSKKKSKKDKKQKSASTNSLADPDATPASLGDAQVQPDGRAIDDAALTVEPQSVIETDDLDRVSGQGVEAVDDDFESLSKKDKKNKKKKRGSTFMFDDLDEPTAGARTDELPKSMQLPAEDTQHNVEDDASTTQLQEPDSTQIDEGGVSARRRDSIAAEAKPVDAGDNASAPGPVPQFVEDTDWDLGLSSKERKKKEKQLRSSGQWPPMRALAMPDEAESIGQQSAIDSVPMDESQQPEVEMVEDTEWDLGLSSKERKKKEKQLRSSGQWPPMRALEMPIEPAQKPAPDSVMADHTQQPEVDMVEDTEWDFGLNNKERKRKREQLKADGNWPPMRAVERSEQVQSAALPAQQIISEEEQSSSLPIASELDSFGKPGSMDWTISEKQDKKSKKKKKRGSAFDWNDDTPTSGVESGMITPAVAESHEKSMIDAVDGTFAAGAAAMVAGLPTYDIDNEHIAREIEADEPQPSMADTDDWALPARKASKKDKKKRKQVPGAFEDSGTATPSTPMELEEQATTAAVDADADKGPRPRERSVAEAFDDVLLMDNLQRDRSAQSHERWALEDEFMSGETPRHDLVDDGEMVADSSETADHQKRTIALAPQISENFAGATQEVDGQATTDTPSAHDPMSEVERVLSTTTTESKKDRKEKGQSTSVGELFDEATPTAPIEIMASPVEPTSTSASAPETETTRGEPLEYGLAEDGSWDDASSQSKVKKSKRRSSEDLFETQQRGPSSHTQTEVAHESIMPIFGTLAATAGAAALASDDRDRLREGKEDVSRASLSKKSKKEKKKNRQAEFYEPGNLSGHAAEASDDDESRAADNHADLPADERQDRMPGDLEQEEVQEYGQAGSSENDQRRNRSTEFYEQADTMDVDNFDARARSQDLYADTAPNEPLADADQYDAYGFRPPKKSKKGKRKKRDSNYDDEIGEDIAAPKPVSYDISQDKDLPYVPTPPPAIAEDSGPELVSSPQGIEHEIFQDYEASPEPGIAHTDTKQEVDDWYTSTSKSRKSKNKTDSLSFRRADTVDNITSMYGDQASPRSKPSQSEDSAWGGGRHRSNKDKKKSKAPIVWEEETPSLDSPSKRAAAEEVADDWYSASPTSKKSGKGKRSSRSDHSLPDDSSPVEAWSKTVKRATSGGSLRESDGSEVSASTRERRRRRRQSPIQQDWAGEEPPDLPRDRALTPPPERDDVFDTALGVATAIGFGAGSQATEQRDAKSRHRDMPQDEPSCSFADVKPARRDLMADVNRDSGVQFESPIVGTAEESVRDSGYGHDWERDPSHREHLRPVRPQSPTSSSEDVRRHVSAREHATLGRDYDQPYSPDPIQSTSKDRSSVVFKSSPTAPGSTPRVSQIDTSIRRLHSPDGLHRSPSVHGPHSSRDGSVHRSLDSRLPGSPLASNLIDRASMSGVDRTVFSPSPTSTSYPRSPPKSPLHSIPEDGSQSHTDNLTKAAVVTGIGGVLGAAALASARDSSSSKTLGRSKSRTSSLRNLRGSLTSPIYEPNTGSSTPRNIAHDRTDDGGRAAAVSRNMADFDGYGHRPASPMSPTRPPSITKRRSMQQIQDLQTRLEQLADENRSLAEAKITAERHLEEFHLDQHKSEYATQEALRTAEAQLRERDENIIKLQSEIAGMAQLHQSSRGGFEGEEDSRELEALRAQHTELSQGMDSIIRHEIDAAMMQKNAEVERLQRELAAAKEEIRELQSQILARGVGSNADDGIVDFKDEDYFDAACQQLCQHVQQWVLRFSKHSDNRVCRRTDEVRDEKIVDRFDNAILDGSDVDIYLADRVRRRDVFMSVVMTMIWEYVFTRYLFGMDRDQRQKLKQLEKNLSEVGPVSSVNRWRSITLSMLSKRGQFKSQCDNDTEAVAIEVYNTLSKFLPPPNEVQNTIVDSLLSVMRKAVDLSVEMRCQKQEYLMLPPLQPEYDTNGDLAQKVYFKAALMNERSGETRDNGELERDGAVVRMVLFPLVVSKALIKDEDDGEEREEEVVVCPAQVLVAREDARRSKSRQSAGTARSASQRVMSMDAKSTGSLMSGVEAAPATHTAATGAGGVF</sequence>
<evidence type="ECO:0000313" key="3">
    <source>
        <dbReference type="EMBL" id="KPI41412.1"/>
    </source>
</evidence>
<dbReference type="PANTHER" id="PTHR40641:SF2">
    <property type="entry name" value="INVOLUCRIN REPEAT PROTEIN"/>
    <property type="match status" value="1"/>
</dbReference>
<feature type="compositionally biased region" description="Low complexity" evidence="2">
    <location>
        <begin position="328"/>
        <end position="340"/>
    </location>
</feature>
<feature type="compositionally biased region" description="Low complexity" evidence="2">
    <location>
        <begin position="5482"/>
        <end position="5503"/>
    </location>
</feature>
<gene>
    <name evidence="3" type="ORF">AB675_9281</name>
</gene>
<feature type="compositionally biased region" description="Basic and acidic residues" evidence="2">
    <location>
        <begin position="4656"/>
        <end position="4665"/>
    </location>
</feature>
<feature type="compositionally biased region" description="Polar residues" evidence="2">
    <location>
        <begin position="4144"/>
        <end position="4156"/>
    </location>
</feature>
<feature type="compositionally biased region" description="Basic residues" evidence="2">
    <location>
        <begin position="3907"/>
        <end position="3919"/>
    </location>
</feature>
<feature type="compositionally biased region" description="Basic and acidic residues" evidence="2">
    <location>
        <begin position="362"/>
        <end position="373"/>
    </location>
</feature>
<comment type="caution">
    <text evidence="3">The sequence shown here is derived from an EMBL/GenBank/DDBJ whole genome shotgun (WGS) entry which is preliminary data.</text>
</comment>
<feature type="region of interest" description="Disordered" evidence="2">
    <location>
        <begin position="513"/>
        <end position="586"/>
    </location>
</feature>
<feature type="region of interest" description="Disordered" evidence="2">
    <location>
        <begin position="3211"/>
        <end position="3231"/>
    </location>
</feature>
<feature type="compositionally biased region" description="Basic and acidic residues" evidence="2">
    <location>
        <begin position="9"/>
        <end position="35"/>
    </location>
</feature>
<feature type="compositionally biased region" description="Basic and acidic residues" evidence="2">
    <location>
        <begin position="5191"/>
        <end position="5207"/>
    </location>
</feature>
<feature type="compositionally biased region" description="Basic and acidic residues" evidence="2">
    <location>
        <begin position="3814"/>
        <end position="3837"/>
    </location>
</feature>
<feature type="region of interest" description="Disordered" evidence="2">
    <location>
        <begin position="1564"/>
        <end position="2088"/>
    </location>
</feature>
<feature type="region of interest" description="Disordered" evidence="2">
    <location>
        <begin position="5482"/>
        <end position="5536"/>
    </location>
</feature>
<feature type="region of interest" description="Disordered" evidence="2">
    <location>
        <begin position="2100"/>
        <end position="2479"/>
    </location>
</feature>
<feature type="region of interest" description="Disordered" evidence="2">
    <location>
        <begin position="599"/>
        <end position="695"/>
    </location>
</feature>
<feature type="compositionally biased region" description="Basic residues" evidence="2">
    <location>
        <begin position="3049"/>
        <end position="3060"/>
    </location>
</feature>
<feature type="region of interest" description="Disordered" evidence="2">
    <location>
        <begin position="2510"/>
        <end position="3024"/>
    </location>
</feature>
<feature type="compositionally biased region" description="Basic and acidic residues" evidence="2">
    <location>
        <begin position="112"/>
        <end position="130"/>
    </location>
</feature>
<feature type="compositionally biased region" description="Low complexity" evidence="2">
    <location>
        <begin position="5431"/>
        <end position="5440"/>
    </location>
</feature>
<feature type="compositionally biased region" description="Basic and acidic residues" evidence="2">
    <location>
        <begin position="2560"/>
        <end position="2589"/>
    </location>
</feature>
<keyword evidence="4" id="KW-1185">Reference proteome</keyword>
<feature type="compositionally biased region" description="Basic and acidic residues" evidence="2">
    <location>
        <begin position="5527"/>
        <end position="5536"/>
    </location>
</feature>
<feature type="region of interest" description="Disordered" evidence="2">
    <location>
        <begin position="1181"/>
        <end position="1206"/>
    </location>
</feature>
<feature type="compositionally biased region" description="Basic and acidic residues" evidence="2">
    <location>
        <begin position="5252"/>
        <end position="5264"/>
    </location>
</feature>
<feature type="compositionally biased region" description="Basic and acidic residues" evidence="2">
    <location>
        <begin position="4870"/>
        <end position="4879"/>
    </location>
</feature>
<feature type="compositionally biased region" description="Basic and acidic residues" evidence="2">
    <location>
        <begin position="3419"/>
        <end position="3434"/>
    </location>
</feature>
<feature type="compositionally biased region" description="Basic and acidic residues" evidence="2">
    <location>
        <begin position="4832"/>
        <end position="4852"/>
    </location>
</feature>
<feature type="region of interest" description="Disordered" evidence="2">
    <location>
        <begin position="438"/>
        <end position="483"/>
    </location>
</feature>
<feature type="compositionally biased region" description="Basic and acidic residues" evidence="2">
    <location>
        <begin position="5314"/>
        <end position="5333"/>
    </location>
</feature>
<feature type="region of interest" description="Disordered" evidence="2">
    <location>
        <begin position="4569"/>
        <end position="4591"/>
    </location>
</feature>
<feature type="compositionally biased region" description="Acidic residues" evidence="2">
    <location>
        <begin position="3435"/>
        <end position="3448"/>
    </location>
</feature>
<feature type="compositionally biased region" description="Basic and acidic residues" evidence="2">
    <location>
        <begin position="3771"/>
        <end position="3802"/>
    </location>
</feature>
<organism evidence="3 4">
    <name type="scientific">Cyphellophora attinorum</name>
    <dbReference type="NCBI Taxonomy" id="1664694"/>
    <lineage>
        <taxon>Eukaryota</taxon>
        <taxon>Fungi</taxon>
        <taxon>Dikarya</taxon>
        <taxon>Ascomycota</taxon>
        <taxon>Pezizomycotina</taxon>
        <taxon>Eurotiomycetes</taxon>
        <taxon>Chaetothyriomycetidae</taxon>
        <taxon>Chaetothyriales</taxon>
        <taxon>Cyphellophoraceae</taxon>
        <taxon>Cyphellophora</taxon>
    </lineage>
</organism>
<feature type="region of interest" description="Disordered" evidence="2">
    <location>
        <begin position="1285"/>
        <end position="1547"/>
    </location>
</feature>
<feature type="compositionally biased region" description="Basic and acidic residues" evidence="2">
    <location>
        <begin position="846"/>
        <end position="857"/>
    </location>
</feature>
<proteinExistence type="predicted"/>
<feature type="compositionally biased region" description="Basic residues" evidence="2">
    <location>
        <begin position="4015"/>
        <end position="4026"/>
    </location>
</feature>
<dbReference type="Proteomes" id="UP000038010">
    <property type="component" value="Unassembled WGS sequence"/>
</dbReference>
<feature type="compositionally biased region" description="Polar residues" evidence="2">
    <location>
        <begin position="3724"/>
        <end position="3740"/>
    </location>
</feature>
<feature type="compositionally biased region" description="Low complexity" evidence="2">
    <location>
        <begin position="574"/>
        <end position="586"/>
    </location>
</feature>
<feature type="compositionally biased region" description="Basic and acidic residues" evidence="2">
    <location>
        <begin position="5280"/>
        <end position="5302"/>
    </location>
</feature>
<feature type="compositionally biased region" description="Basic residues" evidence="2">
    <location>
        <begin position="2972"/>
        <end position="2983"/>
    </location>
</feature>
<feature type="compositionally biased region" description="Basic residues" evidence="2">
    <location>
        <begin position="606"/>
        <end position="624"/>
    </location>
</feature>
<feature type="compositionally biased region" description="Basic and acidic residues" evidence="2">
    <location>
        <begin position="4537"/>
        <end position="4549"/>
    </location>
</feature>
<reference evidence="3 4" key="1">
    <citation type="submission" date="2015-06" db="EMBL/GenBank/DDBJ databases">
        <title>Draft genome of the ant-associated black yeast Phialophora attae CBS 131958.</title>
        <authorList>
            <person name="Moreno L.F."/>
            <person name="Stielow B.J."/>
            <person name="de Hoog S."/>
            <person name="Vicente V.A."/>
            <person name="Weiss V.A."/>
            <person name="de Vries M."/>
            <person name="Cruz L.M."/>
            <person name="Souza E.M."/>
        </authorList>
    </citation>
    <scope>NUCLEOTIDE SEQUENCE [LARGE SCALE GENOMIC DNA]</scope>
    <source>
        <strain evidence="3 4">CBS 131958</strain>
    </source>
</reference>
<feature type="compositionally biased region" description="Basic and acidic residues" evidence="2">
    <location>
        <begin position="4779"/>
        <end position="4793"/>
    </location>
</feature>
<feature type="compositionally biased region" description="Basic and acidic residues" evidence="2">
    <location>
        <begin position="2139"/>
        <end position="2151"/>
    </location>
</feature>